<keyword evidence="7 9" id="KW-1133">Transmembrane helix</keyword>
<evidence type="ECO:0000256" key="3">
    <source>
        <dbReference type="ARBA" id="ARBA00022448"/>
    </source>
</evidence>
<protein>
    <submittedName>
        <fullName evidence="11">Sugar ABC transporter permease</fullName>
    </submittedName>
</protein>
<dbReference type="PANTHER" id="PTHR32243:SF50">
    <property type="entry name" value="MALTOSE_MALTODEXTRIN TRANSPORT SYSTEM PERMEASE PROTEIN MALG"/>
    <property type="match status" value="1"/>
</dbReference>
<dbReference type="Pfam" id="PF00528">
    <property type="entry name" value="BPD_transp_1"/>
    <property type="match status" value="1"/>
</dbReference>
<keyword evidence="4" id="KW-1003">Cell membrane</keyword>
<evidence type="ECO:0000256" key="6">
    <source>
        <dbReference type="ARBA" id="ARBA00022692"/>
    </source>
</evidence>
<dbReference type="SUPFAM" id="SSF161098">
    <property type="entry name" value="MetI-like"/>
    <property type="match status" value="1"/>
</dbReference>
<keyword evidence="12" id="KW-1185">Reference proteome</keyword>
<name>A0ABR7N3L6_9FIRM</name>
<dbReference type="CDD" id="cd06261">
    <property type="entry name" value="TM_PBP2"/>
    <property type="match status" value="1"/>
</dbReference>
<gene>
    <name evidence="11" type="ORF">H8704_11460</name>
</gene>
<keyword evidence="3" id="KW-0813">Transport</keyword>
<organism evidence="11 12">
    <name type="scientific">Jutongia huaianensis</name>
    <dbReference type="NCBI Taxonomy" id="2763668"/>
    <lineage>
        <taxon>Bacteria</taxon>
        <taxon>Bacillati</taxon>
        <taxon>Bacillota</taxon>
        <taxon>Clostridia</taxon>
        <taxon>Lachnospirales</taxon>
        <taxon>Lachnospiraceae</taxon>
        <taxon>Jutongia</taxon>
    </lineage>
</organism>
<feature type="transmembrane region" description="Helical" evidence="9">
    <location>
        <begin position="146"/>
        <end position="165"/>
    </location>
</feature>
<feature type="domain" description="ABC transmembrane type-1" evidence="10">
    <location>
        <begin position="98"/>
        <end position="273"/>
    </location>
</feature>
<feature type="transmembrane region" description="Helical" evidence="9">
    <location>
        <begin position="250"/>
        <end position="271"/>
    </location>
</feature>
<sequence length="286" mass="32334">MNKYRIRKKLTNFIVHACLTILALVWIFPLFWVIMTSFRAGKGSYSSTFLPDKLTIHNYLSLFTDTDVFNFPQWFLNTLIVAIFSCILSTFFIVSIAYVTSRLRFKSRKLLLNVALVLGMFPGFMAMIAIYYILKGIGMTQGVLKLVSLVLVYAGGSGILQFYVAKGFFDTIPRSIDEAAYIDGATKWNVFRLITIPLSKSIIVYTVLTSFIAPWIDFVLAKVIIGTDAKYYTVAIGLWNMLEKENIYQWYTRFAAGAVCVSIPIAVLFLFMQRCYTDGLTGAVKG</sequence>
<dbReference type="Proteomes" id="UP000606193">
    <property type="component" value="Unassembled WGS sequence"/>
</dbReference>
<keyword evidence="5" id="KW-0762">Sugar transport</keyword>
<dbReference type="EMBL" id="JACRSX010000018">
    <property type="protein sequence ID" value="MBC8563231.1"/>
    <property type="molecule type" value="Genomic_DNA"/>
</dbReference>
<dbReference type="Gene3D" id="1.10.3720.10">
    <property type="entry name" value="MetI-like"/>
    <property type="match status" value="1"/>
</dbReference>
<evidence type="ECO:0000313" key="11">
    <source>
        <dbReference type="EMBL" id="MBC8563231.1"/>
    </source>
</evidence>
<evidence type="ECO:0000256" key="7">
    <source>
        <dbReference type="ARBA" id="ARBA00022989"/>
    </source>
</evidence>
<dbReference type="PANTHER" id="PTHR32243">
    <property type="entry name" value="MALTOSE TRANSPORT SYSTEM PERMEASE-RELATED"/>
    <property type="match status" value="1"/>
</dbReference>
<keyword evidence="8 9" id="KW-0472">Membrane</keyword>
<evidence type="ECO:0000256" key="2">
    <source>
        <dbReference type="ARBA" id="ARBA00009047"/>
    </source>
</evidence>
<comment type="subcellular location">
    <subcellularLocation>
        <location evidence="1">Cell membrane</location>
        <topology evidence="1">Multi-pass membrane protein</topology>
    </subcellularLocation>
</comment>
<proteinExistence type="inferred from homology"/>
<evidence type="ECO:0000313" key="12">
    <source>
        <dbReference type="Proteomes" id="UP000606193"/>
    </source>
</evidence>
<evidence type="ECO:0000256" key="4">
    <source>
        <dbReference type="ARBA" id="ARBA00022475"/>
    </source>
</evidence>
<feature type="transmembrane region" description="Helical" evidence="9">
    <location>
        <begin position="110"/>
        <end position="134"/>
    </location>
</feature>
<evidence type="ECO:0000256" key="9">
    <source>
        <dbReference type="SAM" id="Phobius"/>
    </source>
</evidence>
<comment type="similarity">
    <text evidence="2">Belongs to the binding-protein-dependent transport system permease family. MalFG subfamily.</text>
</comment>
<dbReference type="InterPro" id="IPR000515">
    <property type="entry name" value="MetI-like"/>
</dbReference>
<evidence type="ECO:0000259" key="10">
    <source>
        <dbReference type="Pfam" id="PF00528"/>
    </source>
</evidence>
<evidence type="ECO:0000256" key="8">
    <source>
        <dbReference type="ARBA" id="ARBA00023136"/>
    </source>
</evidence>
<feature type="transmembrane region" description="Helical" evidence="9">
    <location>
        <begin position="12"/>
        <end position="35"/>
    </location>
</feature>
<keyword evidence="6 9" id="KW-0812">Transmembrane</keyword>
<accession>A0ABR7N3L6</accession>
<dbReference type="RefSeq" id="WP_118689418.1">
    <property type="nucleotide sequence ID" value="NZ_JACRSX010000018.1"/>
</dbReference>
<comment type="caution">
    <text evidence="11">The sequence shown here is derived from an EMBL/GenBank/DDBJ whole genome shotgun (WGS) entry which is preliminary data.</text>
</comment>
<evidence type="ECO:0000256" key="1">
    <source>
        <dbReference type="ARBA" id="ARBA00004651"/>
    </source>
</evidence>
<dbReference type="InterPro" id="IPR035906">
    <property type="entry name" value="MetI-like_sf"/>
</dbReference>
<evidence type="ECO:0000256" key="5">
    <source>
        <dbReference type="ARBA" id="ARBA00022597"/>
    </source>
</evidence>
<reference evidence="11 12" key="1">
    <citation type="submission" date="2020-08" db="EMBL/GenBank/DDBJ databases">
        <title>Genome public.</title>
        <authorList>
            <person name="Liu C."/>
            <person name="Sun Q."/>
        </authorList>
    </citation>
    <scope>NUCLEOTIDE SEQUENCE [LARGE SCALE GENOMIC DNA]</scope>
    <source>
        <strain evidence="11 12">NSJ-37</strain>
    </source>
</reference>
<feature type="transmembrane region" description="Helical" evidence="9">
    <location>
        <begin position="74"/>
        <end position="98"/>
    </location>
</feature>
<dbReference type="InterPro" id="IPR050901">
    <property type="entry name" value="BP-dep_ABC_trans_perm"/>
</dbReference>